<dbReference type="InterPro" id="IPR026870">
    <property type="entry name" value="Zinc_ribbon_dom"/>
</dbReference>
<evidence type="ECO:0000259" key="1">
    <source>
        <dbReference type="Pfam" id="PF13240"/>
    </source>
</evidence>
<evidence type="ECO:0000313" key="2">
    <source>
        <dbReference type="EMBL" id="MFC0525326.1"/>
    </source>
</evidence>
<feature type="domain" description="Zinc-ribbon" evidence="1">
    <location>
        <begin position="3"/>
        <end position="24"/>
    </location>
</feature>
<organism evidence="2 3">
    <name type="scientific">Pontibacillus salicampi</name>
    <dbReference type="NCBI Taxonomy" id="1449801"/>
    <lineage>
        <taxon>Bacteria</taxon>
        <taxon>Bacillati</taxon>
        <taxon>Bacillota</taxon>
        <taxon>Bacilli</taxon>
        <taxon>Bacillales</taxon>
        <taxon>Bacillaceae</taxon>
        <taxon>Pontibacillus</taxon>
    </lineage>
</organism>
<dbReference type="Pfam" id="PF13240">
    <property type="entry name" value="Zn_Ribbon_1"/>
    <property type="match status" value="1"/>
</dbReference>
<dbReference type="EMBL" id="JBHLTP010000013">
    <property type="protein sequence ID" value="MFC0525326.1"/>
    <property type="molecule type" value="Genomic_DNA"/>
</dbReference>
<dbReference type="Proteomes" id="UP001589836">
    <property type="component" value="Unassembled WGS sequence"/>
</dbReference>
<keyword evidence="3" id="KW-1185">Reference proteome</keyword>
<comment type="caution">
    <text evidence="2">The sequence shown here is derived from an EMBL/GenBank/DDBJ whole genome shotgun (WGS) entry which is preliminary data.</text>
</comment>
<accession>A0ABV6LSC8</accession>
<reference evidence="2 3" key="1">
    <citation type="submission" date="2024-09" db="EMBL/GenBank/DDBJ databases">
        <authorList>
            <person name="Sun Q."/>
            <person name="Mori K."/>
        </authorList>
    </citation>
    <scope>NUCLEOTIDE SEQUENCE [LARGE SCALE GENOMIC DNA]</scope>
    <source>
        <strain evidence="2 3">NCAIM B.02529</strain>
    </source>
</reference>
<protein>
    <submittedName>
        <fullName evidence="2">Zinc ribbon domain-containing protein</fullName>
    </submittedName>
</protein>
<evidence type="ECO:0000313" key="3">
    <source>
        <dbReference type="Proteomes" id="UP001589836"/>
    </source>
</evidence>
<proteinExistence type="predicted"/>
<gene>
    <name evidence="2" type="ORF">ACFFGV_17220</name>
</gene>
<name>A0ABV6LSC8_9BACI</name>
<sequence length="43" mass="4848">MNYCPACGHEVNEQSEFCTECGASTWRIISLLYPIHVPSPIHL</sequence>
<dbReference type="RefSeq" id="WP_377350463.1">
    <property type="nucleotide sequence ID" value="NZ_JBHLTP010000013.1"/>
</dbReference>